<dbReference type="Proteomes" id="UP001054837">
    <property type="component" value="Unassembled WGS sequence"/>
</dbReference>
<dbReference type="EMBL" id="BPLQ01013141">
    <property type="protein sequence ID" value="GIY70253.1"/>
    <property type="molecule type" value="Genomic_DNA"/>
</dbReference>
<feature type="domain" description="NOL9 C-terminal" evidence="13">
    <location>
        <begin position="508"/>
        <end position="590"/>
    </location>
</feature>
<protein>
    <recommendedName>
        <fullName evidence="9">Polynucleotide 5'-hydroxyl-kinase NOL9</fullName>
    </recommendedName>
</protein>
<evidence type="ECO:0000259" key="11">
    <source>
        <dbReference type="Pfam" id="PF16575"/>
    </source>
</evidence>
<reference evidence="14 15" key="1">
    <citation type="submission" date="2021-06" db="EMBL/GenBank/DDBJ databases">
        <title>Caerostris darwini draft genome.</title>
        <authorList>
            <person name="Kono N."/>
            <person name="Arakawa K."/>
        </authorList>
    </citation>
    <scope>NUCLEOTIDE SEQUENCE [LARGE SCALE GENOMIC DNA]</scope>
</reference>
<evidence type="ECO:0000256" key="9">
    <source>
        <dbReference type="ARBA" id="ARBA00071212"/>
    </source>
</evidence>
<keyword evidence="6" id="KW-0418">Kinase</keyword>
<keyword evidence="8" id="KW-0539">Nucleus</keyword>
<comment type="caution">
    <text evidence="14">The sequence shown here is derived from an EMBL/GenBank/DDBJ whole genome shotgun (WGS) entry which is preliminary data.</text>
</comment>
<dbReference type="GO" id="GO:0005730">
    <property type="term" value="C:nucleolus"/>
    <property type="evidence" value="ECO:0007669"/>
    <property type="project" value="UniProtKB-SubCell"/>
</dbReference>
<dbReference type="Gene3D" id="3.40.50.300">
    <property type="entry name" value="P-loop containing nucleotide triphosphate hydrolases"/>
    <property type="match status" value="1"/>
</dbReference>
<evidence type="ECO:0000256" key="2">
    <source>
        <dbReference type="ARBA" id="ARBA00011003"/>
    </source>
</evidence>
<name>A0AAV4VJG9_9ARAC</name>
<dbReference type="InterPro" id="IPR057570">
    <property type="entry name" value="NOL9_C"/>
</dbReference>
<gene>
    <name evidence="14" type="primary">NOL9</name>
    <name evidence="14" type="ORF">CDAR_247911</name>
</gene>
<feature type="domain" description="Clp1 P-loop" evidence="11">
    <location>
        <begin position="290"/>
        <end position="473"/>
    </location>
</feature>
<dbReference type="PANTHER" id="PTHR12755">
    <property type="entry name" value="CLEAVAGE/POLYADENYLATION FACTOR IA SUBUNIT CLP1P"/>
    <property type="match status" value="1"/>
</dbReference>
<comment type="similarity">
    <text evidence="2">Belongs to the Clp1 family. NOL9/GRC3 subfamily.</text>
</comment>
<dbReference type="Pfam" id="PF16575">
    <property type="entry name" value="CLP1_P"/>
    <property type="match status" value="1"/>
</dbReference>
<feature type="region of interest" description="Disordered" evidence="10">
    <location>
        <begin position="1"/>
        <end position="28"/>
    </location>
</feature>
<keyword evidence="15" id="KW-1185">Reference proteome</keyword>
<proteinExistence type="inferred from homology"/>
<evidence type="ECO:0000256" key="10">
    <source>
        <dbReference type="SAM" id="MobiDB-lite"/>
    </source>
</evidence>
<accession>A0AAV4VJG9</accession>
<dbReference type="SUPFAM" id="SSF52540">
    <property type="entry name" value="P-loop containing nucleoside triphosphate hydrolases"/>
    <property type="match status" value="1"/>
</dbReference>
<dbReference type="GO" id="GO:0005524">
    <property type="term" value="F:ATP binding"/>
    <property type="evidence" value="ECO:0007669"/>
    <property type="project" value="UniProtKB-KW"/>
</dbReference>
<dbReference type="Pfam" id="PF24419">
    <property type="entry name" value="Cupin_NOL9"/>
    <property type="match status" value="1"/>
</dbReference>
<evidence type="ECO:0000256" key="1">
    <source>
        <dbReference type="ARBA" id="ARBA00004604"/>
    </source>
</evidence>
<dbReference type="InterPro" id="IPR057573">
    <property type="entry name" value="NOL9_N"/>
</dbReference>
<evidence type="ECO:0000256" key="5">
    <source>
        <dbReference type="ARBA" id="ARBA00022741"/>
    </source>
</evidence>
<keyword evidence="5" id="KW-0547">Nucleotide-binding</keyword>
<dbReference type="InterPro" id="IPR045116">
    <property type="entry name" value="Clp1/Grc3"/>
</dbReference>
<keyword evidence="4" id="KW-0808">Transferase</keyword>
<organism evidence="14 15">
    <name type="scientific">Caerostris darwini</name>
    <dbReference type="NCBI Taxonomy" id="1538125"/>
    <lineage>
        <taxon>Eukaryota</taxon>
        <taxon>Metazoa</taxon>
        <taxon>Ecdysozoa</taxon>
        <taxon>Arthropoda</taxon>
        <taxon>Chelicerata</taxon>
        <taxon>Arachnida</taxon>
        <taxon>Araneae</taxon>
        <taxon>Araneomorphae</taxon>
        <taxon>Entelegynae</taxon>
        <taxon>Araneoidea</taxon>
        <taxon>Araneidae</taxon>
        <taxon>Caerostris</taxon>
    </lineage>
</organism>
<feature type="domain" description="NOL9 N-terminal" evidence="12">
    <location>
        <begin position="113"/>
        <end position="227"/>
    </location>
</feature>
<comment type="subcellular location">
    <subcellularLocation>
        <location evidence="1">Nucleus</location>
        <location evidence="1">Nucleolus</location>
    </subcellularLocation>
</comment>
<evidence type="ECO:0000256" key="3">
    <source>
        <dbReference type="ARBA" id="ARBA00022552"/>
    </source>
</evidence>
<dbReference type="PANTHER" id="PTHR12755:SF3">
    <property type="entry name" value="POLYNUCLEOTIDE 5'-HYDROXYL-KINASE NOL9"/>
    <property type="match status" value="1"/>
</dbReference>
<evidence type="ECO:0000256" key="8">
    <source>
        <dbReference type="ARBA" id="ARBA00023242"/>
    </source>
</evidence>
<evidence type="ECO:0000256" key="4">
    <source>
        <dbReference type="ARBA" id="ARBA00022679"/>
    </source>
</evidence>
<evidence type="ECO:0000313" key="14">
    <source>
        <dbReference type="EMBL" id="GIY70253.1"/>
    </source>
</evidence>
<evidence type="ECO:0000313" key="15">
    <source>
        <dbReference type="Proteomes" id="UP001054837"/>
    </source>
</evidence>
<dbReference type="AlphaFoldDB" id="A0AAV4VJG9"/>
<dbReference type="GO" id="GO:0051731">
    <property type="term" value="F:polynucleotide 5'-hydroxyl-kinase activity"/>
    <property type="evidence" value="ECO:0007669"/>
    <property type="project" value="InterPro"/>
</dbReference>
<dbReference type="Pfam" id="PF25467">
    <property type="entry name" value="NOL9_C"/>
    <property type="match status" value="1"/>
</dbReference>
<dbReference type="InterPro" id="IPR032319">
    <property type="entry name" value="CLP1_P"/>
</dbReference>
<evidence type="ECO:0000256" key="7">
    <source>
        <dbReference type="ARBA" id="ARBA00022840"/>
    </source>
</evidence>
<dbReference type="InterPro" id="IPR027417">
    <property type="entry name" value="P-loop_NTPase"/>
</dbReference>
<evidence type="ECO:0000259" key="12">
    <source>
        <dbReference type="Pfam" id="PF24419"/>
    </source>
</evidence>
<evidence type="ECO:0000256" key="6">
    <source>
        <dbReference type="ARBA" id="ARBA00022777"/>
    </source>
</evidence>
<dbReference type="GO" id="GO:0000448">
    <property type="term" value="P:cleavage in ITS2 between 5.8S rRNA and LSU-rRNA of tricistronic rRNA transcript (SSU-rRNA, 5.8S rRNA, LSU-rRNA)"/>
    <property type="evidence" value="ECO:0007669"/>
    <property type="project" value="TreeGrafter"/>
</dbReference>
<keyword evidence="7" id="KW-0067">ATP-binding</keyword>
<keyword evidence="3" id="KW-0698">rRNA processing</keyword>
<sequence length="651" mass="73446">MSRRKSKPLQQNVSISSESEVEENMEDSFQNHSACDSYISFLRAINFDPKSDDGQDDEDCEELYDDSMSFNKTETEPEIVFKQIVTPNRSSKSHLEILPKAKIISIPSKFSEVVLLQHPSTITLHGYVRVSVCLGTISINGFNLKEKDKCKVFSTESTGLKQVYTVDSVQKVARQQFIKKMRKMMGCETKNELAELLDNIGPCSVVFLVTKLELPSELQFLQLYYPKSVQIGWAETKKQNDSSCSFDESYTIEINENFEYVGTKIQSIITECTDEISDETKDPLCIMVWGAKNSGKSTLLRYLVNCTLNNVSEVFYLDTDVGQTEFTPPGTISLTRITEPLLGAPFTHQKTPIKMTFTGSVTPKTLTQYLKSVAGLMKVFKRKFPESILFVNTMGWIHDLGAIYLKEIHKIVNPSMLIKLLSSDVCSEFKLEETSENNGNKNFNIEIPVKIRPNTVSHFNATELRNFAFVSYFGQCIKSYQIPNLINKITPYEFRWNCFAFSDMINKIAPFRLIEAMTGSIVALCYVHESFILKSEIPELPATLTSDAINECFGFGLVTAVDEGNQMVYIVTPLSLEDLEYVNAIIKGDILGPGELILNQVPNEIDLPFTNVLAEAKTPSLKTVRKRAFRNTLTKTPPRKVFRNASTPLTN</sequence>
<evidence type="ECO:0000259" key="13">
    <source>
        <dbReference type="Pfam" id="PF25467"/>
    </source>
</evidence>